<gene>
    <name evidence="1" type="ORF">GCM10007362_00580</name>
</gene>
<accession>A0ABQ1ZKW5</accession>
<proteinExistence type="predicted"/>
<evidence type="ECO:0000313" key="2">
    <source>
        <dbReference type="Proteomes" id="UP000605427"/>
    </source>
</evidence>
<keyword evidence="2" id="KW-1185">Reference proteome</keyword>
<dbReference type="Proteomes" id="UP000605427">
    <property type="component" value="Unassembled WGS sequence"/>
</dbReference>
<reference evidence="2" key="1">
    <citation type="journal article" date="2019" name="Int. J. Syst. Evol. Microbiol.">
        <title>The Global Catalogue of Microorganisms (GCM) 10K type strain sequencing project: providing services to taxonomists for standard genome sequencing and annotation.</title>
        <authorList>
            <consortium name="The Broad Institute Genomics Platform"/>
            <consortium name="The Broad Institute Genome Sequencing Center for Infectious Disease"/>
            <person name="Wu L."/>
            <person name="Ma J."/>
        </authorList>
    </citation>
    <scope>NUCLEOTIDE SEQUENCE [LARGE SCALE GENOMIC DNA]</scope>
    <source>
        <strain evidence="2">CCM 8702</strain>
    </source>
</reference>
<protein>
    <submittedName>
        <fullName evidence="1">Uncharacterized protein</fullName>
    </submittedName>
</protein>
<evidence type="ECO:0000313" key="1">
    <source>
        <dbReference type="EMBL" id="GGH67519.1"/>
    </source>
</evidence>
<sequence length="59" mass="6594">MIGISVIMDKFPFYRYNRIQCPIAPLPAAGLSAFAERGSGRLLEASLSVSLFDFRITRE</sequence>
<dbReference type="EMBL" id="BMDD01000001">
    <property type="protein sequence ID" value="GGH67519.1"/>
    <property type="molecule type" value="Genomic_DNA"/>
</dbReference>
<comment type="caution">
    <text evidence="1">The sequence shown here is derived from an EMBL/GenBank/DDBJ whole genome shotgun (WGS) entry which is preliminary data.</text>
</comment>
<name>A0ABQ1ZKW5_9BACL</name>
<organism evidence="1 2">
    <name type="scientific">Saccharibacillus endophyticus</name>
    <dbReference type="NCBI Taxonomy" id="2060666"/>
    <lineage>
        <taxon>Bacteria</taxon>
        <taxon>Bacillati</taxon>
        <taxon>Bacillota</taxon>
        <taxon>Bacilli</taxon>
        <taxon>Bacillales</taxon>
        <taxon>Paenibacillaceae</taxon>
        <taxon>Saccharibacillus</taxon>
    </lineage>
</organism>